<dbReference type="GO" id="GO:0005886">
    <property type="term" value="C:plasma membrane"/>
    <property type="evidence" value="ECO:0007669"/>
    <property type="project" value="TreeGrafter"/>
</dbReference>
<dbReference type="InterPro" id="IPR002469">
    <property type="entry name" value="Peptidase_S9B_N"/>
</dbReference>
<keyword evidence="8" id="KW-0720">Serine protease</keyword>
<evidence type="ECO:0000256" key="9">
    <source>
        <dbReference type="ARBA" id="ARBA00022968"/>
    </source>
</evidence>
<reference evidence="18" key="1">
    <citation type="submission" date="2020-05" db="EMBL/GenBank/DDBJ databases">
        <title>Mycena genomes resolve the evolution of fungal bioluminescence.</title>
        <authorList>
            <person name="Tsai I.J."/>
        </authorList>
    </citation>
    <scope>NUCLEOTIDE SEQUENCE</scope>
    <source>
        <strain evidence="18">171206Taipei</strain>
    </source>
</reference>
<keyword evidence="13" id="KW-0175">Coiled coil</keyword>
<dbReference type="GO" id="GO:0006508">
    <property type="term" value="P:proteolysis"/>
    <property type="evidence" value="ECO:0007669"/>
    <property type="project" value="UniProtKB-KW"/>
</dbReference>
<evidence type="ECO:0000256" key="15">
    <source>
        <dbReference type="SAM" id="Phobius"/>
    </source>
</evidence>
<dbReference type="SUPFAM" id="SSF82171">
    <property type="entry name" value="DPP6 N-terminal domain-like"/>
    <property type="match status" value="1"/>
</dbReference>
<dbReference type="InterPro" id="IPR029058">
    <property type="entry name" value="AB_hydrolase_fold"/>
</dbReference>
<evidence type="ECO:0000256" key="11">
    <source>
        <dbReference type="ARBA" id="ARBA00023136"/>
    </source>
</evidence>
<dbReference type="InterPro" id="IPR002471">
    <property type="entry name" value="Pept_S9_AS"/>
</dbReference>
<dbReference type="SUPFAM" id="SSF53474">
    <property type="entry name" value="alpha/beta-Hydrolases"/>
    <property type="match status" value="1"/>
</dbReference>
<keyword evidence="9" id="KW-0735">Signal-anchor</keyword>
<gene>
    <name evidence="18" type="ORF">MIND_01066700</name>
</gene>
<dbReference type="PROSITE" id="PS00708">
    <property type="entry name" value="PRO_ENDOPEP_SER"/>
    <property type="match status" value="1"/>
</dbReference>
<comment type="similarity">
    <text evidence="2">Belongs to the peptidase S9B family.</text>
</comment>
<dbReference type="GO" id="GO:0004252">
    <property type="term" value="F:serine-type endopeptidase activity"/>
    <property type="evidence" value="ECO:0007669"/>
    <property type="project" value="InterPro"/>
</dbReference>
<evidence type="ECO:0000256" key="3">
    <source>
        <dbReference type="ARBA" id="ARBA00022438"/>
    </source>
</evidence>
<dbReference type="Pfam" id="PF00326">
    <property type="entry name" value="Peptidase_S9"/>
    <property type="match status" value="1"/>
</dbReference>
<evidence type="ECO:0000256" key="13">
    <source>
        <dbReference type="SAM" id="Coils"/>
    </source>
</evidence>
<dbReference type="OrthoDB" id="16520at2759"/>
<evidence type="ECO:0000256" key="12">
    <source>
        <dbReference type="ARBA" id="ARBA00023180"/>
    </source>
</evidence>
<dbReference type="InterPro" id="IPR001375">
    <property type="entry name" value="Peptidase_S9_cat"/>
</dbReference>
<keyword evidence="6 15" id="KW-0812">Transmembrane</keyword>
<evidence type="ECO:0000256" key="6">
    <source>
        <dbReference type="ARBA" id="ARBA00022692"/>
    </source>
</evidence>
<name>A0A8H6VX99_9AGAR</name>
<feature type="compositionally biased region" description="Polar residues" evidence="14">
    <location>
        <begin position="836"/>
        <end position="848"/>
    </location>
</feature>
<dbReference type="PANTHER" id="PTHR11731:SF200">
    <property type="entry name" value="DIPEPTIDYL PEPTIDASE 10, ISOFORM B"/>
    <property type="match status" value="1"/>
</dbReference>
<evidence type="ECO:0000256" key="5">
    <source>
        <dbReference type="ARBA" id="ARBA00022670"/>
    </source>
</evidence>
<keyword evidence="11 15" id="KW-0472">Membrane</keyword>
<evidence type="ECO:0000256" key="2">
    <source>
        <dbReference type="ARBA" id="ARBA00006150"/>
    </source>
</evidence>
<evidence type="ECO:0008006" key="20">
    <source>
        <dbReference type="Google" id="ProtNLM"/>
    </source>
</evidence>
<dbReference type="GO" id="GO:0005774">
    <property type="term" value="C:vacuolar membrane"/>
    <property type="evidence" value="ECO:0007669"/>
    <property type="project" value="UniProtKB-SubCell"/>
</dbReference>
<dbReference type="GO" id="GO:0008239">
    <property type="term" value="F:dipeptidyl-peptidase activity"/>
    <property type="evidence" value="ECO:0007669"/>
    <property type="project" value="TreeGrafter"/>
</dbReference>
<feature type="transmembrane region" description="Helical" evidence="15">
    <location>
        <begin position="85"/>
        <end position="109"/>
    </location>
</feature>
<evidence type="ECO:0000256" key="4">
    <source>
        <dbReference type="ARBA" id="ARBA00022554"/>
    </source>
</evidence>
<evidence type="ECO:0000256" key="14">
    <source>
        <dbReference type="SAM" id="MobiDB-lite"/>
    </source>
</evidence>
<evidence type="ECO:0000256" key="1">
    <source>
        <dbReference type="ARBA" id="ARBA00004576"/>
    </source>
</evidence>
<feature type="domain" description="Peptidase S9 prolyl oligopeptidase catalytic" evidence="16">
    <location>
        <begin position="667"/>
        <end position="828"/>
    </location>
</feature>
<sequence length="1059" mass="117291">MSGTQYEQLYHDEDPEESLLSLNKDRPAPIQVRPPTYYGDGPFEAPSSDESEDGSLLEKGPPASPGIAERGNTHLQRRTPASLRLLVISLASLVALSGIIGIIAAHSYVGNTYRAPGISKITMEHVFNGTFSAERRSLAWVPEAGDGVFSISEDGFIKLVDLKTNTTKDLVYTFDVKSPNGLPLSWASWKLSPDMKYILVKSDHKKLWRWSSFGNYYIHEIATKKTTPLIPPTHPPTVAYAAWSPTGESIAYVTGNDLFLLPSPSSEKPIRLTSTGSTSLFNGVPSWVYEEEILSSAFAFWFSPSSTKLAFLIFDESLVDEFTFPIYNPTEDSDTVVPYTSEVKMKYPKPGYANPLVEVAVFDIEAHSSATESKVELLTLNWKGRQEANNSVISEIKWISDDVLLLKEVTRNADHGSVVVFNNLAKKSSVSLTEREQGVVFQNVYPLPSALVSSLSSGTVSAAYLDVVPTKEGYNHLALFSPPTSSAPIWLTAGPWEVTKGVLGVDIAKGIVYFEAANPLSTSRHLYSIPLPSLNKASKETPKVTAPSALTDVSEPGHYSASFSPQAGFYLQSYNGPGIPTQKVVKAGDSKFEHILTTNARLVNVTEQYESATVLFSTIEVDGYELNVKEIRPPRMDDTGRTKYPVLFRVYGGPFSQLVDLSYSRGDWHEYLACGHSYVVVTVDGRGTGYKGRKLRNPVKGNLGFWETKDQIAAAKIWAAKDYVDPKRIGIWGWSYGGFMSAKVVEAGAGIHSLAMSVAPVTSWKLYDSIYTERYMNLPELNPGGYINASISNVTAFEKVNYLLAHGSADDNVHFSNSAHLLDMFTKARIRNFRGPSTPTSSPVTVNKQHPKSPASPSRAIESTYHRKTRAALQEIRAITETWDDLVLLDGLKAARSLVDTRTELDNALALVPNRLPRTRLVTPKIETMEKRIEELDVVLLKLQKQFRKMNAVIEGLEALLIDAHRTKGCKWASEEPMWVTWSLEKFVSAIAGLLPPYHRSLNLHIELVNIIRSHSVSFEDSRDALAKWADQSLLEEQGWEANWEDLCVAEVEKWDSAR</sequence>
<evidence type="ECO:0000259" key="16">
    <source>
        <dbReference type="Pfam" id="PF00326"/>
    </source>
</evidence>
<dbReference type="Pfam" id="PF00930">
    <property type="entry name" value="DPPIV_N"/>
    <property type="match status" value="1"/>
</dbReference>
<evidence type="ECO:0000256" key="7">
    <source>
        <dbReference type="ARBA" id="ARBA00022801"/>
    </source>
</evidence>
<feature type="region of interest" description="Disordered" evidence="14">
    <location>
        <begin position="836"/>
        <end position="860"/>
    </location>
</feature>
<evidence type="ECO:0000259" key="17">
    <source>
        <dbReference type="Pfam" id="PF00930"/>
    </source>
</evidence>
<keyword evidence="4" id="KW-0926">Vacuole</keyword>
<keyword evidence="3" id="KW-0031">Aminopeptidase</keyword>
<accession>A0A8H6VX99</accession>
<dbReference type="PANTHER" id="PTHR11731">
    <property type="entry name" value="PROTEASE FAMILY S9B,C DIPEPTIDYL-PEPTIDASE IV-RELATED"/>
    <property type="match status" value="1"/>
</dbReference>
<keyword evidence="12" id="KW-0325">Glycoprotein</keyword>
<keyword evidence="5" id="KW-0645">Protease</keyword>
<protein>
    <recommendedName>
        <fullName evidence="20">Dipeptidyl aminopeptidase</fullName>
    </recommendedName>
</protein>
<evidence type="ECO:0000256" key="8">
    <source>
        <dbReference type="ARBA" id="ARBA00022825"/>
    </source>
</evidence>
<dbReference type="Gene3D" id="2.140.10.30">
    <property type="entry name" value="Dipeptidylpeptidase IV, N-terminal domain"/>
    <property type="match status" value="1"/>
</dbReference>
<dbReference type="Gene3D" id="3.40.50.1820">
    <property type="entry name" value="alpha/beta hydrolase"/>
    <property type="match status" value="1"/>
</dbReference>
<dbReference type="Proteomes" id="UP000636479">
    <property type="component" value="Unassembled WGS sequence"/>
</dbReference>
<proteinExistence type="inferred from homology"/>
<dbReference type="GO" id="GO:0004177">
    <property type="term" value="F:aminopeptidase activity"/>
    <property type="evidence" value="ECO:0007669"/>
    <property type="project" value="UniProtKB-KW"/>
</dbReference>
<dbReference type="GeneID" id="59349761"/>
<feature type="domain" description="Dipeptidylpeptidase IV N-terminal" evidence="17">
    <location>
        <begin position="192"/>
        <end position="581"/>
    </location>
</feature>
<organism evidence="18 19">
    <name type="scientific">Mycena indigotica</name>
    <dbReference type="NCBI Taxonomy" id="2126181"/>
    <lineage>
        <taxon>Eukaryota</taxon>
        <taxon>Fungi</taxon>
        <taxon>Dikarya</taxon>
        <taxon>Basidiomycota</taxon>
        <taxon>Agaricomycotina</taxon>
        <taxon>Agaricomycetes</taxon>
        <taxon>Agaricomycetidae</taxon>
        <taxon>Agaricales</taxon>
        <taxon>Marasmiineae</taxon>
        <taxon>Mycenaceae</taxon>
        <taxon>Mycena</taxon>
    </lineage>
</organism>
<comment type="caution">
    <text evidence="18">The sequence shown here is derived from an EMBL/GenBank/DDBJ whole genome shotgun (WGS) entry which is preliminary data.</text>
</comment>
<keyword evidence="7" id="KW-0378">Hydrolase</keyword>
<dbReference type="FunFam" id="3.40.50.1820:FF:000003">
    <property type="entry name" value="Dipeptidyl peptidase 4"/>
    <property type="match status" value="1"/>
</dbReference>
<feature type="region of interest" description="Disordered" evidence="14">
    <location>
        <begin position="1"/>
        <end position="74"/>
    </location>
</feature>
<keyword evidence="19" id="KW-1185">Reference proteome</keyword>
<dbReference type="RefSeq" id="XP_037216639.1">
    <property type="nucleotide sequence ID" value="XM_037367245.1"/>
</dbReference>
<dbReference type="InterPro" id="IPR050278">
    <property type="entry name" value="Serine_Prot_S9B/DPPIV"/>
</dbReference>
<comment type="subcellular location">
    <subcellularLocation>
        <location evidence="1">Vacuole membrane</location>
        <topology evidence="1">Single-pass type II membrane protein</topology>
    </subcellularLocation>
</comment>
<evidence type="ECO:0000256" key="10">
    <source>
        <dbReference type="ARBA" id="ARBA00022989"/>
    </source>
</evidence>
<keyword evidence="10 15" id="KW-1133">Transmembrane helix</keyword>
<dbReference type="AlphaFoldDB" id="A0A8H6VX99"/>
<feature type="coiled-coil region" evidence="13">
    <location>
        <begin position="926"/>
        <end position="960"/>
    </location>
</feature>
<evidence type="ECO:0000313" key="19">
    <source>
        <dbReference type="Proteomes" id="UP000636479"/>
    </source>
</evidence>
<evidence type="ECO:0000313" key="18">
    <source>
        <dbReference type="EMBL" id="KAF7295276.1"/>
    </source>
</evidence>
<dbReference type="EMBL" id="JACAZF010000009">
    <property type="protein sequence ID" value="KAF7295276.1"/>
    <property type="molecule type" value="Genomic_DNA"/>
</dbReference>